<proteinExistence type="predicted"/>
<reference evidence="2" key="1">
    <citation type="journal article" date="2023" name="Mol. Phylogenet. Evol.">
        <title>Genome-scale phylogeny and comparative genomics of the fungal order Sordariales.</title>
        <authorList>
            <person name="Hensen N."/>
            <person name="Bonometti L."/>
            <person name="Westerberg I."/>
            <person name="Brannstrom I.O."/>
            <person name="Guillou S."/>
            <person name="Cros-Aarteil S."/>
            <person name="Calhoun S."/>
            <person name="Haridas S."/>
            <person name="Kuo A."/>
            <person name="Mondo S."/>
            <person name="Pangilinan J."/>
            <person name="Riley R."/>
            <person name="LaButti K."/>
            <person name="Andreopoulos B."/>
            <person name="Lipzen A."/>
            <person name="Chen C."/>
            <person name="Yan M."/>
            <person name="Daum C."/>
            <person name="Ng V."/>
            <person name="Clum A."/>
            <person name="Steindorff A."/>
            <person name="Ohm R.A."/>
            <person name="Martin F."/>
            <person name="Silar P."/>
            <person name="Natvig D.O."/>
            <person name="Lalanne C."/>
            <person name="Gautier V."/>
            <person name="Ament-Velasquez S.L."/>
            <person name="Kruys A."/>
            <person name="Hutchinson M.I."/>
            <person name="Powell A.J."/>
            <person name="Barry K."/>
            <person name="Miller A.N."/>
            <person name="Grigoriev I.V."/>
            <person name="Debuchy R."/>
            <person name="Gladieux P."/>
            <person name="Hiltunen Thoren M."/>
            <person name="Johannesson H."/>
        </authorList>
    </citation>
    <scope>NUCLEOTIDE SEQUENCE</scope>
    <source>
        <strain evidence="2">CBS 168.71</strain>
    </source>
</reference>
<dbReference type="Proteomes" id="UP001278766">
    <property type="component" value="Unassembled WGS sequence"/>
</dbReference>
<dbReference type="RefSeq" id="XP_062664605.1">
    <property type="nucleotide sequence ID" value="XM_062800122.1"/>
</dbReference>
<dbReference type="GeneID" id="87837070"/>
<evidence type="ECO:0000313" key="3">
    <source>
        <dbReference type="Proteomes" id="UP001278766"/>
    </source>
</evidence>
<reference evidence="2" key="2">
    <citation type="submission" date="2023-06" db="EMBL/GenBank/DDBJ databases">
        <authorList>
            <consortium name="Lawrence Berkeley National Laboratory"/>
            <person name="Haridas S."/>
            <person name="Hensen N."/>
            <person name="Bonometti L."/>
            <person name="Westerberg I."/>
            <person name="Brannstrom I.O."/>
            <person name="Guillou S."/>
            <person name="Cros-Aarteil S."/>
            <person name="Calhoun S."/>
            <person name="Kuo A."/>
            <person name="Mondo S."/>
            <person name="Pangilinan J."/>
            <person name="Riley R."/>
            <person name="Labutti K."/>
            <person name="Andreopoulos B."/>
            <person name="Lipzen A."/>
            <person name="Chen C."/>
            <person name="Yanf M."/>
            <person name="Daum C."/>
            <person name="Ng V."/>
            <person name="Clum A."/>
            <person name="Steindorff A."/>
            <person name="Ohm R."/>
            <person name="Martin F."/>
            <person name="Silar P."/>
            <person name="Natvig D."/>
            <person name="Lalanne C."/>
            <person name="Gautier V."/>
            <person name="Ament-Velasquez S.L."/>
            <person name="Kruys A."/>
            <person name="Hutchinson M.I."/>
            <person name="Powell A.J."/>
            <person name="Barry K."/>
            <person name="Miller A.N."/>
            <person name="Grigoriev I.V."/>
            <person name="Debuchy R."/>
            <person name="Gladieux P."/>
            <person name="Thoren M.H."/>
            <person name="Johannesson H."/>
        </authorList>
    </citation>
    <scope>NUCLEOTIDE SEQUENCE</scope>
    <source>
        <strain evidence="2">CBS 168.71</strain>
    </source>
</reference>
<dbReference type="AlphaFoldDB" id="A0AAE0HR98"/>
<keyword evidence="3" id="KW-1185">Reference proteome</keyword>
<name>A0AAE0HR98_9PEZI</name>
<dbReference type="EMBL" id="JAUEPN010000001">
    <property type="protein sequence ID" value="KAK3301091.1"/>
    <property type="molecule type" value="Genomic_DNA"/>
</dbReference>
<comment type="caution">
    <text evidence="2">The sequence shown here is derived from an EMBL/GenBank/DDBJ whole genome shotgun (WGS) entry which is preliminary data.</text>
</comment>
<organism evidence="2 3">
    <name type="scientific">Chaetomium fimeti</name>
    <dbReference type="NCBI Taxonomy" id="1854472"/>
    <lineage>
        <taxon>Eukaryota</taxon>
        <taxon>Fungi</taxon>
        <taxon>Dikarya</taxon>
        <taxon>Ascomycota</taxon>
        <taxon>Pezizomycotina</taxon>
        <taxon>Sordariomycetes</taxon>
        <taxon>Sordariomycetidae</taxon>
        <taxon>Sordariales</taxon>
        <taxon>Chaetomiaceae</taxon>
        <taxon>Chaetomium</taxon>
    </lineage>
</organism>
<protein>
    <submittedName>
        <fullName evidence="2">Uncharacterized protein</fullName>
    </submittedName>
</protein>
<evidence type="ECO:0000256" key="1">
    <source>
        <dbReference type="SAM" id="MobiDB-lite"/>
    </source>
</evidence>
<feature type="region of interest" description="Disordered" evidence="1">
    <location>
        <begin position="1"/>
        <end position="21"/>
    </location>
</feature>
<evidence type="ECO:0000313" key="2">
    <source>
        <dbReference type="EMBL" id="KAK3301091.1"/>
    </source>
</evidence>
<gene>
    <name evidence="2" type="ORF">B0H64DRAFT_30548</name>
</gene>
<sequence>MEFCPACMRQEPRQPSAPSLVKSRPMTAPVVVAVLLLRPTSLARATRSIARSDGVHLVLTLTPRHGRQFPRDKLRHWRRKTGKLARPRASLRLSSKCPVLVGQGHCFLPTRSSSWGGDTDDRRNDRSPIMVLSRMTDCYPAARPPRPLPHVRDELPGSIVSAMNCHVTCASLARFVMASASHQRPSRYRAALARNERGRGCLRSRRLG</sequence>
<accession>A0AAE0HR98</accession>